<dbReference type="InterPro" id="IPR013083">
    <property type="entry name" value="Znf_RING/FYVE/PHD"/>
</dbReference>
<evidence type="ECO:0000256" key="1">
    <source>
        <dbReference type="ARBA" id="ARBA00000900"/>
    </source>
</evidence>
<evidence type="ECO:0000256" key="5">
    <source>
        <dbReference type="ARBA" id="ARBA00022679"/>
    </source>
</evidence>
<feature type="transmembrane region" description="Helical" evidence="13">
    <location>
        <begin position="279"/>
        <end position="299"/>
    </location>
</feature>
<evidence type="ECO:0000256" key="8">
    <source>
        <dbReference type="ARBA" id="ARBA00022771"/>
    </source>
</evidence>
<evidence type="ECO:0000256" key="3">
    <source>
        <dbReference type="ARBA" id="ARBA00004906"/>
    </source>
</evidence>
<keyword evidence="16" id="KW-1185">Reference proteome</keyword>
<keyword evidence="10" id="KW-0862">Zinc</keyword>
<comment type="catalytic activity">
    <reaction evidence="1">
        <text>S-ubiquitinyl-[E2 ubiquitin-conjugating enzyme]-L-cysteine + [acceptor protein]-L-lysine = [E2 ubiquitin-conjugating enzyme]-L-cysteine + N(6)-ubiquitinyl-[acceptor protein]-L-lysine.</text>
        <dbReference type="EC" id="2.3.2.27"/>
    </reaction>
</comment>
<dbReference type="GO" id="GO:0005789">
    <property type="term" value="C:endoplasmic reticulum membrane"/>
    <property type="evidence" value="ECO:0007669"/>
    <property type="project" value="TreeGrafter"/>
</dbReference>
<evidence type="ECO:0000313" key="16">
    <source>
        <dbReference type="Proteomes" id="UP001177140"/>
    </source>
</evidence>
<feature type="transmembrane region" description="Helical" evidence="13">
    <location>
        <begin position="627"/>
        <end position="650"/>
    </location>
</feature>
<feature type="transmembrane region" description="Helical" evidence="13">
    <location>
        <begin position="158"/>
        <end position="176"/>
    </location>
</feature>
<gene>
    <name evidence="15" type="ORF">MKW94_005025</name>
</gene>
<keyword evidence="6 13" id="KW-0812">Transmembrane</keyword>
<dbReference type="AlphaFoldDB" id="A0AA41SAY1"/>
<feature type="domain" description="RING-CH-type" evidence="14">
    <location>
        <begin position="16"/>
        <end position="77"/>
    </location>
</feature>
<feature type="transmembrane region" description="Helical" evidence="13">
    <location>
        <begin position="394"/>
        <end position="417"/>
    </location>
</feature>
<feature type="transmembrane region" description="Helical" evidence="13">
    <location>
        <begin position="437"/>
        <end position="454"/>
    </location>
</feature>
<evidence type="ECO:0000259" key="14">
    <source>
        <dbReference type="PROSITE" id="PS51292"/>
    </source>
</evidence>
<feature type="transmembrane region" description="Helical" evidence="13">
    <location>
        <begin position="586"/>
        <end position="606"/>
    </location>
</feature>
<dbReference type="EMBL" id="JAJJMA010093834">
    <property type="protein sequence ID" value="MCL7029758.1"/>
    <property type="molecule type" value="Genomic_DNA"/>
</dbReference>
<proteinExistence type="predicted"/>
<protein>
    <recommendedName>
        <fullName evidence="4">RING-type E3 ubiquitin transferase</fullName>
        <ecNumber evidence="4">2.3.2.27</ecNumber>
    </recommendedName>
</protein>
<dbReference type="SUPFAM" id="SSF57850">
    <property type="entry name" value="RING/U-box"/>
    <property type="match status" value="1"/>
</dbReference>
<evidence type="ECO:0000313" key="15">
    <source>
        <dbReference type="EMBL" id="MCL7029758.1"/>
    </source>
</evidence>
<evidence type="ECO:0000256" key="11">
    <source>
        <dbReference type="ARBA" id="ARBA00022989"/>
    </source>
</evidence>
<keyword evidence="11 13" id="KW-1133">Transmembrane helix</keyword>
<feature type="transmembrane region" description="Helical" evidence="13">
    <location>
        <begin position="662"/>
        <end position="681"/>
    </location>
</feature>
<comment type="pathway">
    <text evidence="3">Protein modification; protein ubiquitination.</text>
</comment>
<keyword evidence="8" id="KW-0863">Zinc-finger</keyword>
<comment type="caution">
    <text evidence="15">The sequence shown here is derived from an EMBL/GenBank/DDBJ whole genome shotgun (WGS) entry which is preliminary data.</text>
</comment>
<keyword evidence="12 13" id="KW-0472">Membrane</keyword>
<evidence type="ECO:0000256" key="12">
    <source>
        <dbReference type="ARBA" id="ARBA00023136"/>
    </source>
</evidence>
<dbReference type="GO" id="GO:0036503">
    <property type="term" value="P:ERAD pathway"/>
    <property type="evidence" value="ECO:0007669"/>
    <property type="project" value="TreeGrafter"/>
</dbReference>
<feature type="transmembrane region" description="Helical" evidence="13">
    <location>
        <begin position="107"/>
        <end position="130"/>
    </location>
</feature>
<evidence type="ECO:0000256" key="13">
    <source>
        <dbReference type="SAM" id="Phobius"/>
    </source>
</evidence>
<keyword evidence="9" id="KW-0833">Ubl conjugation pathway</keyword>
<reference evidence="15" key="1">
    <citation type="submission" date="2022-03" db="EMBL/GenBank/DDBJ databases">
        <title>A functionally conserved STORR gene fusion in Papaver species that diverged 16.8 million years ago.</title>
        <authorList>
            <person name="Catania T."/>
        </authorList>
    </citation>
    <scope>NUCLEOTIDE SEQUENCE</scope>
    <source>
        <strain evidence="15">S-191538</strain>
    </source>
</reference>
<dbReference type="Pfam" id="PF23113">
    <property type="entry name" value="MARCHF6_C"/>
    <property type="match status" value="1"/>
</dbReference>
<feature type="transmembrane region" description="Helical" evidence="13">
    <location>
        <begin position="243"/>
        <end position="267"/>
    </location>
</feature>
<evidence type="ECO:0000256" key="9">
    <source>
        <dbReference type="ARBA" id="ARBA00022786"/>
    </source>
</evidence>
<dbReference type="PANTHER" id="PTHR13145">
    <property type="entry name" value="SSM4 PROTEIN"/>
    <property type="match status" value="1"/>
</dbReference>
<dbReference type="Gene3D" id="3.30.40.10">
    <property type="entry name" value="Zinc/RING finger domain, C3HC4 (zinc finger)"/>
    <property type="match status" value="1"/>
</dbReference>
<dbReference type="GO" id="GO:0008270">
    <property type="term" value="F:zinc ion binding"/>
    <property type="evidence" value="ECO:0007669"/>
    <property type="project" value="UniProtKB-KW"/>
</dbReference>
<keyword evidence="5" id="KW-0808">Transferase</keyword>
<dbReference type="EC" id="2.3.2.27" evidence="4"/>
<evidence type="ECO:0000256" key="4">
    <source>
        <dbReference type="ARBA" id="ARBA00012483"/>
    </source>
</evidence>
<feature type="transmembrane region" description="Helical" evidence="13">
    <location>
        <begin position="725"/>
        <end position="748"/>
    </location>
</feature>
<feature type="transmembrane region" description="Helical" evidence="13">
    <location>
        <begin position="534"/>
        <end position="556"/>
    </location>
</feature>
<evidence type="ECO:0000256" key="6">
    <source>
        <dbReference type="ARBA" id="ARBA00022692"/>
    </source>
</evidence>
<accession>A0AA41SAY1</accession>
<dbReference type="Pfam" id="PF12906">
    <property type="entry name" value="RINGv"/>
    <property type="match status" value="1"/>
</dbReference>
<name>A0AA41SAY1_PAPNU</name>
<evidence type="ECO:0000256" key="10">
    <source>
        <dbReference type="ARBA" id="ARBA00022833"/>
    </source>
</evidence>
<dbReference type="Proteomes" id="UP001177140">
    <property type="component" value="Unassembled WGS sequence"/>
</dbReference>
<dbReference type="GO" id="GO:0061630">
    <property type="term" value="F:ubiquitin protein ligase activity"/>
    <property type="evidence" value="ECO:0007669"/>
    <property type="project" value="UniProtKB-EC"/>
</dbReference>
<feature type="transmembrane region" description="Helical" evidence="13">
    <location>
        <begin position="760"/>
        <end position="779"/>
    </location>
</feature>
<sequence length="830" mass="95390">METSEILNMKPEIHEEDEEEEKICRICHSPGDSENPLQYPCACSGTMKFVHPKCLLRWIKQRITFECEVCKHKYFVHRVYADNTRTRLPLKEFVGGIAKKTCHVLHLCLRICVSGFYQLLMLPLLAFWTWRLSFVRSLFEARKIVHRHMSPTTFMMDWLYGTGYLLIMMLVMRSLAWHGIIRPPDEEVAENRAHIAFPIINGVLITVPLSLGRILLHCLSWCFSAGESLSSVGKQPLLYRSSALYDVITLATGYMVVVSLAFAYSGIPIRTVTSKIRYYLRKFLTTMVHIFFLIIYLGVLHLVNGWWLDVCTITMLGKTISDRVDFFSKFPLLSSSMHWALGIVYMFQIHISISLLQRILRREVLYFLQDLADPLFIVFRVLTGVQVQVQASQFLFSIVVNGILIVFLVYLPVVLAIQSAPTIFPLHISVSDPFTEIPVVMLLFQICLPCSIELRKTVEALLHQWVTAVCSVLGLSGFLCSRPEDIGAKEKVKVERRQDSLIAAQDPNNNISTSQNFGGVENYAGDAIANGYTFVLRVVLLVVLAWITLFLLYSSLIIVSLPLGRVLFSSIFNLLIAHGIKCNDLYAFFIGNFSIWTFFTGARYFIEYFKARKAHLQFNEICKLFCIIIETCVLLSLWIIVIPVLTGLLFEFSIMVPIRASVVEFPVLFLYQDWAVGFYFFKLWRTLVLLNHRILLVDESWRNKFERVSDNDFLKVPGHWMMQEILIPVVMTLLTSLCFPYIFARWIVPSLGFSQTVNSIVYRFTWVAYVTIIVLFSCAKKFPAWITNLHSSIRDDLYSSLGLQNFGEVITEYENEIGKLVRWPSQSQGR</sequence>
<dbReference type="SMART" id="SM00744">
    <property type="entry name" value="RINGv"/>
    <property type="match status" value="1"/>
</dbReference>
<dbReference type="InterPro" id="IPR056521">
    <property type="entry name" value="MARCHF6-like_C"/>
</dbReference>
<dbReference type="InterPro" id="IPR011016">
    <property type="entry name" value="Znf_RING-CH"/>
</dbReference>
<feature type="transmembrane region" description="Helical" evidence="13">
    <location>
        <begin position="197"/>
        <end position="223"/>
    </location>
</feature>
<comment type="subcellular location">
    <subcellularLocation>
        <location evidence="2">Membrane</location>
        <topology evidence="2">Multi-pass membrane protein</topology>
    </subcellularLocation>
</comment>
<feature type="transmembrane region" description="Helical" evidence="13">
    <location>
        <begin position="337"/>
        <end position="356"/>
    </location>
</feature>
<dbReference type="PROSITE" id="PS51292">
    <property type="entry name" value="ZF_RING_CH"/>
    <property type="match status" value="1"/>
</dbReference>
<keyword evidence="7" id="KW-0479">Metal-binding</keyword>
<evidence type="ECO:0000256" key="2">
    <source>
        <dbReference type="ARBA" id="ARBA00004141"/>
    </source>
</evidence>
<organism evidence="15 16">
    <name type="scientific">Papaver nudicaule</name>
    <name type="common">Iceland poppy</name>
    <dbReference type="NCBI Taxonomy" id="74823"/>
    <lineage>
        <taxon>Eukaryota</taxon>
        <taxon>Viridiplantae</taxon>
        <taxon>Streptophyta</taxon>
        <taxon>Embryophyta</taxon>
        <taxon>Tracheophyta</taxon>
        <taxon>Spermatophyta</taxon>
        <taxon>Magnoliopsida</taxon>
        <taxon>Ranunculales</taxon>
        <taxon>Papaveraceae</taxon>
        <taxon>Papaveroideae</taxon>
        <taxon>Papaver</taxon>
    </lineage>
</organism>
<dbReference type="PANTHER" id="PTHR13145:SF0">
    <property type="entry name" value="E3 UBIQUITIN-PROTEIN LIGASE MARCHF6"/>
    <property type="match status" value="1"/>
</dbReference>
<evidence type="ECO:0000256" key="7">
    <source>
        <dbReference type="ARBA" id="ARBA00022723"/>
    </source>
</evidence>